<dbReference type="Proteomes" id="UP000033640">
    <property type="component" value="Unassembled WGS sequence"/>
</dbReference>
<name>A0A0F0LBL1_9MICO</name>
<dbReference type="AlphaFoldDB" id="A0A0F0LBL1"/>
<dbReference type="RefSeq" id="WP_045279052.1">
    <property type="nucleotide sequence ID" value="NZ_CAKKLT010000051.1"/>
</dbReference>
<protein>
    <submittedName>
        <fullName evidence="1">Uncharacterized protein</fullName>
    </submittedName>
</protein>
<dbReference type="PATRIC" id="fig|82380.11.peg.1729"/>
<evidence type="ECO:0000313" key="2">
    <source>
        <dbReference type="Proteomes" id="UP000033640"/>
    </source>
</evidence>
<reference evidence="1 2" key="1">
    <citation type="submission" date="2015-02" db="EMBL/GenBank/DDBJ databases">
        <title>Draft genome sequences of ten Microbacterium spp. with emphasis on heavy metal contaminated environments.</title>
        <authorList>
            <person name="Corretto E."/>
        </authorList>
    </citation>
    <scope>NUCLEOTIDE SEQUENCE [LARGE SCALE GENOMIC DNA]</scope>
    <source>
        <strain evidence="1 2">BEL4b</strain>
    </source>
</reference>
<accession>A0A0F0LBL1</accession>
<gene>
    <name evidence="1" type="ORF">RS83_01692</name>
</gene>
<organism evidence="1 2">
    <name type="scientific">Microbacterium oxydans</name>
    <dbReference type="NCBI Taxonomy" id="82380"/>
    <lineage>
        <taxon>Bacteria</taxon>
        <taxon>Bacillati</taxon>
        <taxon>Actinomycetota</taxon>
        <taxon>Actinomycetes</taxon>
        <taxon>Micrococcales</taxon>
        <taxon>Microbacteriaceae</taxon>
        <taxon>Microbacterium</taxon>
    </lineage>
</organism>
<comment type="caution">
    <text evidence="1">The sequence shown here is derived from an EMBL/GenBank/DDBJ whole genome shotgun (WGS) entry which is preliminary data.</text>
</comment>
<evidence type="ECO:0000313" key="1">
    <source>
        <dbReference type="EMBL" id="KJL29670.1"/>
    </source>
</evidence>
<sequence length="81" mass="8483">MRGLAVAVGSLLLIGGVVLVVVADQERLAAIEAVRAQVTQVEQRLDVARAQNLDLAGSLTALRSKIAQQDAEIADSTGFLQ</sequence>
<dbReference type="EMBL" id="JYIW01000023">
    <property type="protein sequence ID" value="KJL29670.1"/>
    <property type="molecule type" value="Genomic_DNA"/>
</dbReference>
<proteinExistence type="predicted"/>
<dbReference type="OrthoDB" id="5083891at2"/>